<dbReference type="GO" id="GO:0008360">
    <property type="term" value="P:regulation of cell shape"/>
    <property type="evidence" value="ECO:0007669"/>
    <property type="project" value="UniProtKB-UniRule"/>
</dbReference>
<evidence type="ECO:0000313" key="3">
    <source>
        <dbReference type="EMBL" id="PFG38147.1"/>
    </source>
</evidence>
<dbReference type="InterPro" id="IPR002882">
    <property type="entry name" value="CofD"/>
</dbReference>
<comment type="subcellular location">
    <subcellularLocation>
        <location evidence="2">Cytoplasm</location>
    </subcellularLocation>
</comment>
<comment type="similarity">
    <text evidence="2">Belongs to the gluconeogenesis factor family.</text>
</comment>
<dbReference type="Pfam" id="PF01933">
    <property type="entry name" value="CofD"/>
    <property type="match status" value="1"/>
</dbReference>
<dbReference type="GO" id="GO:0043743">
    <property type="term" value="F:LPPG:FO 2-phospho-L-lactate transferase activity"/>
    <property type="evidence" value="ECO:0007669"/>
    <property type="project" value="InterPro"/>
</dbReference>
<dbReference type="Gene3D" id="3.40.50.10680">
    <property type="entry name" value="CofD-like domains"/>
    <property type="match status" value="1"/>
</dbReference>
<evidence type="ECO:0000256" key="1">
    <source>
        <dbReference type="ARBA" id="ARBA00022490"/>
    </source>
</evidence>
<evidence type="ECO:0000313" key="4">
    <source>
        <dbReference type="Proteomes" id="UP000222106"/>
    </source>
</evidence>
<gene>
    <name evidence="3" type="ORF">ATJ97_0618</name>
</gene>
<name>A0A2A9EGF1_9MICO</name>
<dbReference type="PANTHER" id="PTHR30135">
    <property type="entry name" value="UNCHARACTERIZED PROTEIN YVCK-RELATED"/>
    <property type="match status" value="1"/>
</dbReference>
<evidence type="ECO:0000256" key="2">
    <source>
        <dbReference type="HAMAP-Rule" id="MF_00973"/>
    </source>
</evidence>
<dbReference type="NCBIfam" id="TIGR01826">
    <property type="entry name" value="CofD_related"/>
    <property type="match status" value="1"/>
</dbReference>
<dbReference type="PANTHER" id="PTHR30135:SF3">
    <property type="entry name" value="GLUCONEOGENESIS FACTOR-RELATED"/>
    <property type="match status" value="1"/>
</dbReference>
<dbReference type="HAMAP" id="MF_00973">
    <property type="entry name" value="Gluconeogen_factor"/>
    <property type="match status" value="1"/>
</dbReference>
<sequence length="341" mass="35716">MSLVPGDGEQRQAGLQRGARGPAVVALGGGHGLAATLGALRHLSQNLTAVVTVADDGGSSGRLRHELGVLPPGDLRMALSALCDDGEWGLTWRDVLQHRFVSDGPLNNHAVGNLLIVALWELLGNEVAGLDLVGRLLGVHGRVVPMAAVPLEIEAEVHSGESTCTVRGQYNVAVTPGRVERIRLIPEDPPACPEAVEAVRAADWVVLGPGSWYTSVIPHLLVPELAEALHATPARRALTVNLSAQVGETDGMTAADHVRSLHELSPGLRLDVVLADPSAVEDLDDLTEAAAACGAEVLLRQIGVGDGTARHDPLRLAAAYRDAFEGVLGDVDRSRQESAGE</sequence>
<reference evidence="3 4" key="1">
    <citation type="submission" date="2017-10" db="EMBL/GenBank/DDBJ databases">
        <title>Sequencing the genomes of 1000 actinobacteria strains.</title>
        <authorList>
            <person name="Klenk H.-P."/>
        </authorList>
    </citation>
    <scope>NUCLEOTIDE SEQUENCE [LARGE SCALE GENOMIC DNA]</scope>
    <source>
        <strain evidence="3 4">DSM 21838</strain>
    </source>
</reference>
<comment type="caution">
    <text evidence="3">The sequence shown here is derived from an EMBL/GenBank/DDBJ whole genome shotgun (WGS) entry which is preliminary data.</text>
</comment>
<dbReference type="RefSeq" id="WP_098482472.1">
    <property type="nucleotide sequence ID" value="NZ_PDJI01000004.1"/>
</dbReference>
<organism evidence="3 4">
    <name type="scientific">Georgenia soli</name>
    <dbReference type="NCBI Taxonomy" id="638953"/>
    <lineage>
        <taxon>Bacteria</taxon>
        <taxon>Bacillati</taxon>
        <taxon>Actinomycetota</taxon>
        <taxon>Actinomycetes</taxon>
        <taxon>Micrococcales</taxon>
        <taxon>Bogoriellaceae</taxon>
        <taxon>Georgenia</taxon>
    </lineage>
</organism>
<keyword evidence="4" id="KW-1185">Reference proteome</keyword>
<dbReference type="SUPFAM" id="SSF142338">
    <property type="entry name" value="CofD-like"/>
    <property type="match status" value="1"/>
</dbReference>
<dbReference type="AlphaFoldDB" id="A0A2A9EGF1"/>
<protein>
    <recommendedName>
        <fullName evidence="2">Putative gluconeogenesis factor</fullName>
    </recommendedName>
</protein>
<dbReference type="Proteomes" id="UP000222106">
    <property type="component" value="Unassembled WGS sequence"/>
</dbReference>
<proteinExistence type="inferred from homology"/>
<dbReference type="CDD" id="cd07187">
    <property type="entry name" value="YvcK_like"/>
    <property type="match status" value="1"/>
</dbReference>
<accession>A0A2A9EGF1</accession>
<dbReference type="GO" id="GO:0005737">
    <property type="term" value="C:cytoplasm"/>
    <property type="evidence" value="ECO:0007669"/>
    <property type="project" value="UniProtKB-SubCell"/>
</dbReference>
<keyword evidence="1 2" id="KW-0963">Cytoplasm</keyword>
<dbReference type="EMBL" id="PDJI01000004">
    <property type="protein sequence ID" value="PFG38147.1"/>
    <property type="molecule type" value="Genomic_DNA"/>
</dbReference>
<comment type="function">
    <text evidence="2">Required for morphogenesis under gluconeogenic growth conditions.</text>
</comment>
<dbReference type="InterPro" id="IPR038136">
    <property type="entry name" value="CofD-like_dom_sf"/>
</dbReference>
<dbReference type="InterPro" id="IPR010119">
    <property type="entry name" value="Gluconeogen_factor"/>
</dbReference>
<dbReference type="OrthoDB" id="9783842at2"/>